<evidence type="ECO:0000259" key="1">
    <source>
        <dbReference type="Pfam" id="PF03544"/>
    </source>
</evidence>
<reference evidence="2" key="2">
    <citation type="submission" date="2020-09" db="EMBL/GenBank/DDBJ databases">
        <authorList>
            <person name="Sun Q."/>
            <person name="Ohkuma M."/>
        </authorList>
    </citation>
    <scope>NUCLEOTIDE SEQUENCE</scope>
    <source>
        <strain evidence="2">JCM 12862</strain>
    </source>
</reference>
<dbReference type="Pfam" id="PF03544">
    <property type="entry name" value="TonB_C"/>
    <property type="match status" value="1"/>
</dbReference>
<organism evidence="2 3">
    <name type="scientific">Yeosuana aromativorans</name>
    <dbReference type="NCBI Taxonomy" id="288019"/>
    <lineage>
        <taxon>Bacteria</taxon>
        <taxon>Pseudomonadati</taxon>
        <taxon>Bacteroidota</taxon>
        <taxon>Flavobacteriia</taxon>
        <taxon>Flavobacteriales</taxon>
        <taxon>Flavobacteriaceae</taxon>
        <taxon>Yeosuana</taxon>
    </lineage>
</organism>
<dbReference type="Pfam" id="PF07661">
    <property type="entry name" value="MORN_2"/>
    <property type="match status" value="3"/>
</dbReference>
<evidence type="ECO:0000313" key="3">
    <source>
        <dbReference type="Proteomes" id="UP000612329"/>
    </source>
</evidence>
<dbReference type="SUPFAM" id="SSF74653">
    <property type="entry name" value="TolA/TonB C-terminal domain"/>
    <property type="match status" value="1"/>
</dbReference>
<evidence type="ECO:0000313" key="2">
    <source>
        <dbReference type="EMBL" id="GGK12430.1"/>
    </source>
</evidence>
<dbReference type="Proteomes" id="UP000612329">
    <property type="component" value="Unassembled WGS sequence"/>
</dbReference>
<accession>A0A8J3BHY4</accession>
<dbReference type="SUPFAM" id="SSF82185">
    <property type="entry name" value="Histone H3 K4-specific methyltransferase SET7/9 N-terminal domain"/>
    <property type="match status" value="1"/>
</dbReference>
<proteinExistence type="predicted"/>
<dbReference type="Gene3D" id="3.30.1150.10">
    <property type="match status" value="1"/>
</dbReference>
<reference evidence="2" key="1">
    <citation type="journal article" date="2014" name="Int. J. Syst. Evol. Microbiol.">
        <title>Complete genome sequence of Corynebacterium casei LMG S-19264T (=DSM 44701T), isolated from a smear-ripened cheese.</title>
        <authorList>
            <consortium name="US DOE Joint Genome Institute (JGI-PGF)"/>
            <person name="Walter F."/>
            <person name="Albersmeier A."/>
            <person name="Kalinowski J."/>
            <person name="Ruckert C."/>
        </authorList>
    </citation>
    <scope>NUCLEOTIDE SEQUENCE</scope>
    <source>
        <strain evidence="2">JCM 12862</strain>
    </source>
</reference>
<dbReference type="InterPro" id="IPR037682">
    <property type="entry name" value="TonB_C"/>
</dbReference>
<dbReference type="Gene3D" id="3.90.930.1">
    <property type="match status" value="2"/>
</dbReference>
<dbReference type="RefSeq" id="WP_188649547.1">
    <property type="nucleotide sequence ID" value="NZ_BMNR01000001.1"/>
</dbReference>
<dbReference type="InterPro" id="IPR011652">
    <property type="entry name" value="MORN_2"/>
</dbReference>
<dbReference type="EMBL" id="BMNR01000001">
    <property type="protein sequence ID" value="GGK12430.1"/>
    <property type="molecule type" value="Genomic_DNA"/>
</dbReference>
<comment type="caution">
    <text evidence="2">The sequence shown here is derived from an EMBL/GenBank/DDBJ whole genome shotgun (WGS) entry which is preliminary data.</text>
</comment>
<feature type="domain" description="TonB C-terminal" evidence="1">
    <location>
        <begin position="290"/>
        <end position="349"/>
    </location>
</feature>
<keyword evidence="3" id="KW-1185">Reference proteome</keyword>
<gene>
    <name evidence="2" type="ORF">GCM10007962_03460</name>
</gene>
<protein>
    <recommendedName>
        <fullName evidence="1">TonB C-terminal domain-containing protein</fullName>
    </recommendedName>
</protein>
<name>A0A8J3BHY4_9FLAO</name>
<dbReference type="AlphaFoldDB" id="A0A8J3BHY4"/>
<sequence length="370" mass="42530">MRNLIFSLVILCTINNFSQVKHEDGSYKEYYKTGQLKTEGFYKNSNKFSVWKDYYDSGQLKKIYTFDNFGQSTGVQETYSKEGNLVSERKPAKNGGLIFKHFYDTGNLHVVHALIPSENKKYFIKDGGYKEYYENGVLKIESFYIVNKLSGLWKNFYDTGEKEWDVQYVNDVKQGFYKRFYKNGQLMLEGTCSEGLKSGEEKQYDSIGNLVNTLNFKKGKLKKTKNTIVFEQTEIPDGDIEKVPVYPGCEDLLTNQERKQCMSDEISRFVAEKFDTSIAGFLGLTGRQRILVIFKIDKTGQVIDVRSRAPYRELEAEAVRVITTLPKMKPGMQYGKTVTVPYSLPIIFSVTAKAKKPITSYNPNSVNKKY</sequence>
<dbReference type="GO" id="GO:0055085">
    <property type="term" value="P:transmembrane transport"/>
    <property type="evidence" value="ECO:0007669"/>
    <property type="project" value="InterPro"/>
</dbReference>